<name>A0A1J5QW73_9ZZZZ</name>
<gene>
    <name evidence="1" type="ORF">GALL_341400</name>
</gene>
<dbReference type="Gene3D" id="3.40.50.300">
    <property type="entry name" value="P-loop containing nucleotide triphosphate hydrolases"/>
    <property type="match status" value="1"/>
</dbReference>
<proteinExistence type="predicted"/>
<accession>A0A1J5QW73</accession>
<protein>
    <submittedName>
        <fullName evidence="1">Terminase-like family protein</fullName>
    </submittedName>
</protein>
<dbReference type="AlphaFoldDB" id="A0A1J5QW73"/>
<comment type="caution">
    <text evidence="1">The sequence shown here is derived from an EMBL/GenBank/DDBJ whole genome shotgun (WGS) entry which is preliminary data.</text>
</comment>
<dbReference type="Pfam" id="PF03237">
    <property type="entry name" value="Terminase_6N"/>
    <property type="match status" value="1"/>
</dbReference>
<sequence length="254" mass="27480">MNANPLALDLLAAADPAVLAQRIGITPDAWQLDVLRSTEARLCLLCSRQAGKSTVSAVLALHAALYEPGSVTLIAAPSQRQSIEMFRTITRFYRALGRPIAAEAENTQALTLENGSRIVSLPGDERTTRGFSAVRLLIIDEAARVPDEFLDAVRPMLAVSGGRLVALSTPFGRRGWFHRAATTGRGWKVVRVTADQCPRISPEFLAEEREAMGDWQFKQEYGCEFVSASGSYFDPADIAALSCSSVLPLFGGVL</sequence>
<evidence type="ECO:0000313" key="1">
    <source>
        <dbReference type="EMBL" id="OIQ84060.1"/>
    </source>
</evidence>
<dbReference type="SUPFAM" id="SSF52540">
    <property type="entry name" value="P-loop containing nucleoside triphosphate hydrolases"/>
    <property type="match status" value="1"/>
</dbReference>
<dbReference type="InterPro" id="IPR027417">
    <property type="entry name" value="P-loop_NTPase"/>
</dbReference>
<reference evidence="1" key="1">
    <citation type="submission" date="2016-10" db="EMBL/GenBank/DDBJ databases">
        <title>Sequence of Gallionella enrichment culture.</title>
        <authorList>
            <person name="Poehlein A."/>
            <person name="Muehling M."/>
            <person name="Daniel R."/>
        </authorList>
    </citation>
    <scope>NUCLEOTIDE SEQUENCE</scope>
</reference>
<organism evidence="1">
    <name type="scientific">mine drainage metagenome</name>
    <dbReference type="NCBI Taxonomy" id="410659"/>
    <lineage>
        <taxon>unclassified sequences</taxon>
        <taxon>metagenomes</taxon>
        <taxon>ecological metagenomes</taxon>
    </lineage>
</organism>
<dbReference type="EMBL" id="MLJW01000649">
    <property type="protein sequence ID" value="OIQ84060.1"/>
    <property type="molecule type" value="Genomic_DNA"/>
</dbReference>